<dbReference type="Proteomes" id="UP000259610">
    <property type="component" value="Unassembled WGS sequence"/>
</dbReference>
<proteinExistence type="predicted"/>
<protein>
    <submittedName>
        <fullName evidence="2">Isochorismatase</fullName>
    </submittedName>
</protein>
<accession>A0A3B9GY90</accession>
<evidence type="ECO:0000313" key="2">
    <source>
        <dbReference type="EMBL" id="HAE27176.1"/>
    </source>
</evidence>
<dbReference type="Pfam" id="PF00857">
    <property type="entry name" value="Isochorismatase"/>
    <property type="match status" value="1"/>
</dbReference>
<feature type="domain" description="Isochorismatase-like" evidence="1">
    <location>
        <begin position="2"/>
        <end position="54"/>
    </location>
</feature>
<reference evidence="2 3" key="1">
    <citation type="journal article" date="2018" name="Nat. Biotechnol.">
        <title>A standardized bacterial taxonomy based on genome phylogeny substantially revises the tree of life.</title>
        <authorList>
            <person name="Parks D.H."/>
            <person name="Chuvochina M."/>
            <person name="Waite D.W."/>
            <person name="Rinke C."/>
            <person name="Skarshewski A."/>
            <person name="Chaumeil P.A."/>
            <person name="Hugenholtz P."/>
        </authorList>
    </citation>
    <scope>NUCLEOTIDE SEQUENCE [LARGE SCALE GENOMIC DNA]</scope>
    <source>
        <strain evidence="2">UBA8733</strain>
    </source>
</reference>
<feature type="non-terminal residue" evidence="2">
    <location>
        <position position="1"/>
    </location>
</feature>
<gene>
    <name evidence="2" type="ORF">DCG58_08450</name>
</gene>
<dbReference type="Gene3D" id="3.40.50.850">
    <property type="entry name" value="Isochorismatase-like"/>
    <property type="match status" value="1"/>
</dbReference>
<organism evidence="2 3">
    <name type="scientific">Hyphomonas adhaerens</name>
    <dbReference type="NCBI Taxonomy" id="81029"/>
    <lineage>
        <taxon>Bacteria</taxon>
        <taxon>Pseudomonadati</taxon>
        <taxon>Pseudomonadota</taxon>
        <taxon>Alphaproteobacteria</taxon>
        <taxon>Hyphomonadales</taxon>
        <taxon>Hyphomonadaceae</taxon>
        <taxon>Hyphomonas</taxon>
    </lineage>
</organism>
<evidence type="ECO:0000313" key="3">
    <source>
        <dbReference type="Proteomes" id="UP000259610"/>
    </source>
</evidence>
<name>A0A3B9GY90_9PROT</name>
<sequence>FAANLCTDSHMRELVEQGFNVVMVEDAVGAPGEEAYDAAVLNYSMIANAVWTTDEAVAFLK</sequence>
<dbReference type="SUPFAM" id="SSF52499">
    <property type="entry name" value="Isochorismatase-like hydrolases"/>
    <property type="match status" value="1"/>
</dbReference>
<dbReference type="EMBL" id="DMAN01000186">
    <property type="protein sequence ID" value="HAE27176.1"/>
    <property type="molecule type" value="Genomic_DNA"/>
</dbReference>
<dbReference type="InterPro" id="IPR036380">
    <property type="entry name" value="Isochorismatase-like_sf"/>
</dbReference>
<dbReference type="AlphaFoldDB" id="A0A3B9GY90"/>
<dbReference type="InterPro" id="IPR000868">
    <property type="entry name" value="Isochorismatase-like_dom"/>
</dbReference>
<comment type="caution">
    <text evidence="2">The sequence shown here is derived from an EMBL/GenBank/DDBJ whole genome shotgun (WGS) entry which is preliminary data.</text>
</comment>
<evidence type="ECO:0000259" key="1">
    <source>
        <dbReference type="Pfam" id="PF00857"/>
    </source>
</evidence>